<dbReference type="InterPro" id="IPR032466">
    <property type="entry name" value="Metal_Hydrolase"/>
</dbReference>
<comment type="caution">
    <text evidence="4">Lacks conserved residue(s) required for the propagation of feature annotation.</text>
</comment>
<evidence type="ECO:0000256" key="3">
    <source>
        <dbReference type="ARBA" id="ARBA00022833"/>
    </source>
</evidence>
<keyword evidence="1 4" id="KW-0479">Metal-binding</keyword>
<comment type="similarity">
    <text evidence="4">Belongs to the metallo-dependent hydrolases superfamily. MTA/SAH deaminase family.</text>
</comment>
<dbReference type="EMBL" id="CACRSW010000005">
    <property type="protein sequence ID" value="VYS82607.1"/>
    <property type="molecule type" value="Genomic_DNA"/>
</dbReference>
<dbReference type="GO" id="GO:0046872">
    <property type="term" value="F:metal ion binding"/>
    <property type="evidence" value="ECO:0007669"/>
    <property type="project" value="UniProtKB-KW"/>
</dbReference>
<gene>
    <name evidence="6" type="primary">mtaD_2</name>
    <name evidence="4" type="synonym">mtaD</name>
    <name evidence="6" type="ORF">AVLFYP127_01486</name>
</gene>
<accession>A0A6N2RNA6</accession>
<evidence type="ECO:0000256" key="1">
    <source>
        <dbReference type="ARBA" id="ARBA00022723"/>
    </source>
</evidence>
<feature type="binding site" evidence="4">
    <location>
        <position position="210"/>
    </location>
    <ligand>
        <name>substrate</name>
    </ligand>
</feature>
<feature type="binding site" evidence="4">
    <location>
        <position position="295"/>
    </location>
    <ligand>
        <name>substrate</name>
    </ligand>
</feature>
<dbReference type="RefSeq" id="WP_156328584.1">
    <property type="nucleotide sequence ID" value="NZ_CACRSW010000005.1"/>
</dbReference>
<feature type="binding site" evidence="4">
    <location>
        <position position="180"/>
    </location>
    <ligand>
        <name>substrate</name>
    </ligand>
</feature>
<feature type="binding site" evidence="4">
    <location>
        <position position="64"/>
    </location>
    <ligand>
        <name>Zn(2+)</name>
        <dbReference type="ChEBI" id="CHEBI:29105"/>
    </ligand>
</feature>
<comment type="catalytic activity">
    <reaction evidence="4">
        <text>S-adenosyl-L-homocysteine + H2O + H(+) = S-inosyl-L-homocysteine + NH4(+)</text>
        <dbReference type="Rhea" id="RHEA:20716"/>
        <dbReference type="ChEBI" id="CHEBI:15377"/>
        <dbReference type="ChEBI" id="CHEBI:15378"/>
        <dbReference type="ChEBI" id="CHEBI:28938"/>
        <dbReference type="ChEBI" id="CHEBI:57856"/>
        <dbReference type="ChEBI" id="CHEBI:57985"/>
        <dbReference type="EC" id="3.5.4.28"/>
    </reaction>
</comment>
<comment type="catalytic activity">
    <reaction evidence="4">
        <text>S-methyl-5'-thioadenosine + H2O + H(+) = S-methyl-5'-thioinosine + NH4(+)</text>
        <dbReference type="Rhea" id="RHEA:25025"/>
        <dbReference type="ChEBI" id="CHEBI:15377"/>
        <dbReference type="ChEBI" id="CHEBI:15378"/>
        <dbReference type="ChEBI" id="CHEBI:17509"/>
        <dbReference type="ChEBI" id="CHEBI:28938"/>
        <dbReference type="ChEBI" id="CHEBI:48595"/>
        <dbReference type="EC" id="3.5.4.31"/>
    </reaction>
</comment>
<keyword evidence="3 4" id="KW-0862">Zinc</keyword>
<keyword evidence="2 4" id="KW-0378">Hydrolase</keyword>
<evidence type="ECO:0000256" key="2">
    <source>
        <dbReference type="ARBA" id="ARBA00022801"/>
    </source>
</evidence>
<comment type="cofactor">
    <cofactor evidence="4">
        <name>Zn(2+)</name>
        <dbReference type="ChEBI" id="CHEBI:29105"/>
    </cofactor>
    <text evidence="4">Binds 1 zinc ion per subunit.</text>
</comment>
<dbReference type="FunFam" id="3.20.20.140:FF:000014">
    <property type="entry name" value="5-methylthioadenosine/S-adenosylhomocysteine deaminase"/>
    <property type="match status" value="1"/>
</dbReference>
<dbReference type="EC" id="3.5.4.28" evidence="4"/>
<dbReference type="Gene3D" id="2.30.40.10">
    <property type="entry name" value="Urease, subunit C, domain 1"/>
    <property type="match status" value="1"/>
</dbReference>
<dbReference type="HAMAP" id="MF_01281">
    <property type="entry name" value="MTA_SAH_deamin"/>
    <property type="match status" value="1"/>
</dbReference>
<dbReference type="InterPro" id="IPR050287">
    <property type="entry name" value="MTA/SAH_deaminase"/>
</dbReference>
<comment type="function">
    <text evidence="4">Catalyzes the deamination of 5-methylthioadenosine and S-adenosyl-L-homocysteine into 5-methylthioinosine and S-inosyl-L-homocysteine, respectively. Is also able to deaminate adenosine.</text>
</comment>
<evidence type="ECO:0000313" key="6">
    <source>
        <dbReference type="EMBL" id="VYS82607.1"/>
    </source>
</evidence>
<protein>
    <recommendedName>
        <fullName evidence="4">5-methylthioadenosine/S-adenosylhomocysteine deaminase</fullName>
        <shortName evidence="4">MTA/SAH deaminase</shortName>
        <ecNumber evidence="4">3.5.4.28</ecNumber>
        <ecNumber evidence="4">3.5.4.31</ecNumber>
    </recommendedName>
</protein>
<dbReference type="PANTHER" id="PTHR43794:SF11">
    <property type="entry name" value="AMIDOHYDROLASE-RELATED DOMAIN-CONTAINING PROTEIN"/>
    <property type="match status" value="1"/>
</dbReference>
<dbReference type="SUPFAM" id="SSF51556">
    <property type="entry name" value="Metallo-dependent hydrolases"/>
    <property type="match status" value="1"/>
</dbReference>
<dbReference type="AlphaFoldDB" id="A0A6N2RNA6"/>
<dbReference type="SUPFAM" id="SSF51338">
    <property type="entry name" value="Composite domain of metallo-dependent hydrolases"/>
    <property type="match status" value="1"/>
</dbReference>
<feature type="binding site" evidence="4">
    <location>
        <position position="295"/>
    </location>
    <ligand>
        <name>Zn(2+)</name>
        <dbReference type="ChEBI" id="CHEBI:29105"/>
    </ligand>
</feature>
<feature type="domain" description="Amidohydrolase-related" evidence="5">
    <location>
        <begin position="54"/>
        <end position="397"/>
    </location>
</feature>
<dbReference type="InterPro" id="IPR006680">
    <property type="entry name" value="Amidohydro-rel"/>
</dbReference>
<organism evidence="6">
    <name type="scientific">Anaerococcus vaginalis</name>
    <dbReference type="NCBI Taxonomy" id="33037"/>
    <lineage>
        <taxon>Bacteria</taxon>
        <taxon>Bacillati</taxon>
        <taxon>Bacillota</taxon>
        <taxon>Tissierellia</taxon>
        <taxon>Tissierellales</taxon>
        <taxon>Peptoniphilaceae</taxon>
        <taxon>Anaerococcus</taxon>
    </lineage>
</organism>
<dbReference type="EC" id="3.5.4.31" evidence="4"/>
<dbReference type="CDD" id="cd01298">
    <property type="entry name" value="ATZ_TRZ_like"/>
    <property type="match status" value="1"/>
</dbReference>
<feature type="binding site" evidence="4">
    <location>
        <position position="62"/>
    </location>
    <ligand>
        <name>Zn(2+)</name>
        <dbReference type="ChEBI" id="CHEBI:29105"/>
    </ligand>
</feature>
<reference evidence="6" key="1">
    <citation type="submission" date="2019-11" db="EMBL/GenBank/DDBJ databases">
        <authorList>
            <person name="Feng L."/>
        </authorList>
    </citation>
    <scope>NUCLEOTIDE SEQUENCE</scope>
    <source>
        <strain evidence="6">AvaginalisLFYP127</strain>
    </source>
</reference>
<feature type="binding site" evidence="4">
    <location>
        <position position="207"/>
    </location>
    <ligand>
        <name>Zn(2+)</name>
        <dbReference type="ChEBI" id="CHEBI:29105"/>
    </ligand>
</feature>
<feature type="binding site" evidence="4">
    <location>
        <position position="91"/>
    </location>
    <ligand>
        <name>substrate</name>
    </ligand>
</feature>
<sequence>MNILIENVKILTMADGEVIKNGNIYIENEKIKKITSDNIDFSYDKKIDGKNYLAMPGFVNAHTHVGMSLFRNFSDDVELMTWLNEKIWPLEDKLIEQDVYWASLLSHAEMIMTGTTSFADMYYFEDQTIKALEKSKMRAQISRGLTLEDKNYKKIEENIDLFKKYENSQNGRINIAFGPHAVYTTDKNYLKEINKYAKKYKMPIHIHLSETKTENTDCMKRFNQSPTEVFEECRIFENKTIAAHGVYLSDKDLDILSKYDVSVVHNPSSNLKLSSGFLDCTRVINKKINLAMGTDSSASNNNLSMIKEISLTSLVSKYNNPQNLKAYDVLKMATINGAKALGLDDKIGTLEEGKLADIILIDLNNPNHTPQNNLISSLPYSTFDKDVSYVIINGDLVYDDKKFVYLNEKEIIKNAEESFQKLRNRK</sequence>
<dbReference type="PANTHER" id="PTHR43794">
    <property type="entry name" value="AMINOHYDROLASE SSNA-RELATED"/>
    <property type="match status" value="1"/>
</dbReference>
<proteinExistence type="inferred from homology"/>
<dbReference type="InterPro" id="IPR023512">
    <property type="entry name" value="Deaminase_MtaD/DadD"/>
</dbReference>
<name>A0A6N2RNA6_9FIRM</name>
<dbReference type="GO" id="GO:0050270">
    <property type="term" value="F:S-adenosylhomocysteine deaminase activity"/>
    <property type="evidence" value="ECO:0007669"/>
    <property type="project" value="UniProtKB-UniRule"/>
</dbReference>
<dbReference type="Gene3D" id="3.20.20.140">
    <property type="entry name" value="Metal-dependent hydrolases"/>
    <property type="match status" value="1"/>
</dbReference>
<dbReference type="GO" id="GO:0090614">
    <property type="term" value="F:5'-methylthioadenosine deaminase activity"/>
    <property type="evidence" value="ECO:0007669"/>
    <property type="project" value="UniProtKB-UniRule"/>
</dbReference>
<dbReference type="InterPro" id="IPR011059">
    <property type="entry name" value="Metal-dep_hydrolase_composite"/>
</dbReference>
<evidence type="ECO:0000259" key="5">
    <source>
        <dbReference type="Pfam" id="PF01979"/>
    </source>
</evidence>
<evidence type="ECO:0000256" key="4">
    <source>
        <dbReference type="HAMAP-Rule" id="MF_01281"/>
    </source>
</evidence>
<dbReference type="Pfam" id="PF01979">
    <property type="entry name" value="Amidohydro_1"/>
    <property type="match status" value="1"/>
</dbReference>
<feature type="binding site" evidence="4">
    <location>
        <position position="143"/>
    </location>
    <ligand>
        <name>substrate</name>
    </ligand>
</feature>